<feature type="transmembrane region" description="Helical" evidence="2">
    <location>
        <begin position="160"/>
        <end position="182"/>
    </location>
</feature>
<keyword evidence="2" id="KW-1133">Transmembrane helix</keyword>
<dbReference type="RefSeq" id="WP_284393244.1">
    <property type="nucleotide sequence ID" value="NZ_BSNG01000002.1"/>
</dbReference>
<keyword evidence="2" id="KW-0812">Transmembrane</keyword>
<sequence length="293" mass="31374">MIITCPHCQTKYQVTYEAIGSAGRKVQCAYCQRAWQQEPVVPEAPPAPADEMFDAMAEDGLDEALVTEERAVAAELARRLAIEQEQARPETQKSAGEVDPAVIRKRQKAFLRRQSALIAHLPLARLRRAARVAGVLILCVLIGALYFGRVQLVERVPSLAGLYAGLGLGVNVVGLDFSNVTAQRALRDGKEMLIVSAQIVGLTADPVGVPPVVVTLLGPNGAAIYEWSVTPSVRDLMAGERSSFDTQLALPPGEAERMRLSFAAAAPQPGRAASPPSRSVPISSADQTNPEHP</sequence>
<evidence type="ECO:0000256" key="2">
    <source>
        <dbReference type="SAM" id="Phobius"/>
    </source>
</evidence>
<organism evidence="4 5">
    <name type="scientific">Devosia yakushimensis</name>
    <dbReference type="NCBI Taxonomy" id="470028"/>
    <lineage>
        <taxon>Bacteria</taxon>
        <taxon>Pseudomonadati</taxon>
        <taxon>Pseudomonadota</taxon>
        <taxon>Alphaproteobacteria</taxon>
        <taxon>Hyphomicrobiales</taxon>
        <taxon>Devosiaceae</taxon>
        <taxon>Devosia</taxon>
    </lineage>
</organism>
<reference evidence="4" key="2">
    <citation type="submission" date="2023-01" db="EMBL/GenBank/DDBJ databases">
        <title>Draft genome sequence of Devosia yakushimensis strain NBRC 103855.</title>
        <authorList>
            <person name="Sun Q."/>
            <person name="Mori K."/>
        </authorList>
    </citation>
    <scope>NUCLEOTIDE SEQUENCE</scope>
    <source>
        <strain evidence="4">NBRC 103855</strain>
    </source>
</reference>
<dbReference type="Proteomes" id="UP001161406">
    <property type="component" value="Unassembled WGS sequence"/>
</dbReference>
<feature type="transmembrane region" description="Helical" evidence="2">
    <location>
        <begin position="129"/>
        <end position="148"/>
    </location>
</feature>
<dbReference type="InterPro" id="IPR011723">
    <property type="entry name" value="Znf/thioredoxin_put"/>
</dbReference>
<feature type="domain" description="Zinc finger/thioredoxin putative" evidence="3">
    <location>
        <begin position="1"/>
        <end position="35"/>
    </location>
</feature>
<dbReference type="EMBL" id="BSNG01000002">
    <property type="protein sequence ID" value="GLQ11697.1"/>
    <property type="molecule type" value="Genomic_DNA"/>
</dbReference>
<reference evidence="4" key="1">
    <citation type="journal article" date="2014" name="Int. J. Syst. Evol. Microbiol.">
        <title>Complete genome of a new Firmicutes species belonging to the dominant human colonic microbiota ('Ruminococcus bicirculans') reveals two chromosomes and a selective capacity to utilize plant glucans.</title>
        <authorList>
            <consortium name="NISC Comparative Sequencing Program"/>
            <person name="Wegmann U."/>
            <person name="Louis P."/>
            <person name="Goesmann A."/>
            <person name="Henrissat B."/>
            <person name="Duncan S.H."/>
            <person name="Flint H.J."/>
        </authorList>
    </citation>
    <scope>NUCLEOTIDE SEQUENCE</scope>
    <source>
        <strain evidence="4">NBRC 103855</strain>
    </source>
</reference>
<evidence type="ECO:0000313" key="4">
    <source>
        <dbReference type="EMBL" id="GLQ11697.1"/>
    </source>
</evidence>
<accession>A0ABQ5UK10</accession>
<proteinExistence type="predicted"/>
<evidence type="ECO:0000256" key="1">
    <source>
        <dbReference type="SAM" id="MobiDB-lite"/>
    </source>
</evidence>
<name>A0ABQ5UK10_9HYPH</name>
<feature type="compositionally biased region" description="Low complexity" evidence="1">
    <location>
        <begin position="263"/>
        <end position="285"/>
    </location>
</feature>
<evidence type="ECO:0000313" key="5">
    <source>
        <dbReference type="Proteomes" id="UP001161406"/>
    </source>
</evidence>
<comment type="caution">
    <text evidence="4">The sequence shown here is derived from an EMBL/GenBank/DDBJ whole genome shotgun (WGS) entry which is preliminary data.</text>
</comment>
<feature type="region of interest" description="Disordered" evidence="1">
    <location>
        <begin position="261"/>
        <end position="293"/>
    </location>
</feature>
<dbReference type="NCBIfam" id="TIGR02098">
    <property type="entry name" value="MJ0042_CXXC"/>
    <property type="match status" value="1"/>
</dbReference>
<evidence type="ECO:0000259" key="3">
    <source>
        <dbReference type="Pfam" id="PF13717"/>
    </source>
</evidence>
<keyword evidence="5" id="KW-1185">Reference proteome</keyword>
<dbReference type="Pfam" id="PF13717">
    <property type="entry name" value="Zn_ribbon_4"/>
    <property type="match status" value="1"/>
</dbReference>
<protein>
    <recommendedName>
        <fullName evidence="3">Zinc finger/thioredoxin putative domain-containing protein</fullName>
    </recommendedName>
</protein>
<gene>
    <name evidence="4" type="ORF">GCM10007913_36290</name>
</gene>
<keyword evidence="2" id="KW-0472">Membrane</keyword>